<dbReference type="Proteomes" id="UP000644147">
    <property type="component" value="Unassembled WGS sequence"/>
</dbReference>
<keyword evidence="2" id="KW-1185">Reference proteome</keyword>
<dbReference type="RefSeq" id="WP_200504883.1">
    <property type="nucleotide sequence ID" value="NZ_JAEHFX010000002.1"/>
</dbReference>
<comment type="caution">
    <text evidence="1">The sequence shown here is derived from an EMBL/GenBank/DDBJ whole genome shotgun (WGS) entry which is preliminary data.</text>
</comment>
<protein>
    <submittedName>
        <fullName evidence="1">Phosphoribosylpyrophosphate synthetase</fullName>
    </submittedName>
</protein>
<name>A0ABS1BYE5_9BACT</name>
<proteinExistence type="predicted"/>
<organism evidence="1 2">
    <name type="scientific">Adhaeribacter terrigena</name>
    <dbReference type="NCBI Taxonomy" id="2793070"/>
    <lineage>
        <taxon>Bacteria</taxon>
        <taxon>Pseudomonadati</taxon>
        <taxon>Bacteroidota</taxon>
        <taxon>Cytophagia</taxon>
        <taxon>Cytophagales</taxon>
        <taxon>Hymenobacteraceae</taxon>
        <taxon>Adhaeribacter</taxon>
    </lineage>
</organism>
<evidence type="ECO:0000313" key="2">
    <source>
        <dbReference type="Proteomes" id="UP000644147"/>
    </source>
</evidence>
<accession>A0ABS1BYE5</accession>
<gene>
    <name evidence="1" type="ORF">I5M27_04185</name>
</gene>
<evidence type="ECO:0000313" key="1">
    <source>
        <dbReference type="EMBL" id="MBK0402169.1"/>
    </source>
</evidence>
<sequence length="103" mass="11557">MERFHYQSAAEALNDLKARGYTLDFNLAGDCLKCPQMQLQLHPQDFSIEEVYRFEGMSNQDDSSVVYGIASKSGEKGVLVDAYGVYADSMSPEMAAKLKESYR</sequence>
<dbReference type="EMBL" id="JAEHFX010000002">
    <property type="protein sequence ID" value="MBK0402169.1"/>
    <property type="molecule type" value="Genomic_DNA"/>
</dbReference>
<reference evidence="1 2" key="1">
    <citation type="submission" date="2020-12" db="EMBL/GenBank/DDBJ databases">
        <title>Bacterial novel species Adhaeribacter sp. BT258 isolated from soil.</title>
        <authorList>
            <person name="Jung H.-Y."/>
        </authorList>
    </citation>
    <scope>NUCLEOTIDE SEQUENCE [LARGE SCALE GENOMIC DNA]</scope>
    <source>
        <strain evidence="1 2">BT258</strain>
    </source>
</reference>